<proteinExistence type="predicted"/>
<dbReference type="EMBL" id="JAYKXN010000008">
    <property type="protein sequence ID" value="KAK7265744.1"/>
    <property type="molecule type" value="Genomic_DNA"/>
</dbReference>
<organism evidence="1 2">
    <name type="scientific">Clitoria ternatea</name>
    <name type="common">Butterfly pea</name>
    <dbReference type="NCBI Taxonomy" id="43366"/>
    <lineage>
        <taxon>Eukaryota</taxon>
        <taxon>Viridiplantae</taxon>
        <taxon>Streptophyta</taxon>
        <taxon>Embryophyta</taxon>
        <taxon>Tracheophyta</taxon>
        <taxon>Spermatophyta</taxon>
        <taxon>Magnoliopsida</taxon>
        <taxon>eudicotyledons</taxon>
        <taxon>Gunneridae</taxon>
        <taxon>Pentapetalae</taxon>
        <taxon>rosids</taxon>
        <taxon>fabids</taxon>
        <taxon>Fabales</taxon>
        <taxon>Fabaceae</taxon>
        <taxon>Papilionoideae</taxon>
        <taxon>50 kb inversion clade</taxon>
        <taxon>NPAAA clade</taxon>
        <taxon>indigoferoid/millettioid clade</taxon>
        <taxon>Phaseoleae</taxon>
        <taxon>Clitoria</taxon>
    </lineage>
</organism>
<gene>
    <name evidence="1" type="ORF">RJT34_33367</name>
</gene>
<name>A0AAN9EZ73_CLITE</name>
<evidence type="ECO:0000313" key="1">
    <source>
        <dbReference type="EMBL" id="KAK7265744.1"/>
    </source>
</evidence>
<sequence length="102" mass="11866">MRLRFFPYNKNPCEVQQQDLRAAGNKKIGTDRLYTDAATASSLYGGVIDNIVLETYQWSCGRKKEQIKEPTRTEEVDNDEYEARGERKIVKVFFKKAIPKIF</sequence>
<dbReference type="Proteomes" id="UP001359559">
    <property type="component" value="Unassembled WGS sequence"/>
</dbReference>
<evidence type="ECO:0000313" key="2">
    <source>
        <dbReference type="Proteomes" id="UP001359559"/>
    </source>
</evidence>
<reference evidence="1 2" key="1">
    <citation type="submission" date="2024-01" db="EMBL/GenBank/DDBJ databases">
        <title>The genomes of 5 underutilized Papilionoideae crops provide insights into root nodulation and disease resistance.</title>
        <authorList>
            <person name="Yuan L."/>
        </authorList>
    </citation>
    <scope>NUCLEOTIDE SEQUENCE [LARGE SCALE GENOMIC DNA]</scope>
    <source>
        <strain evidence="1">LY-2023</strain>
        <tissue evidence="1">Leaf</tissue>
    </source>
</reference>
<dbReference type="AlphaFoldDB" id="A0AAN9EZ73"/>
<protein>
    <submittedName>
        <fullName evidence="1">Uncharacterized protein</fullName>
    </submittedName>
</protein>
<comment type="caution">
    <text evidence="1">The sequence shown here is derived from an EMBL/GenBank/DDBJ whole genome shotgun (WGS) entry which is preliminary data.</text>
</comment>
<accession>A0AAN9EZ73</accession>
<keyword evidence="2" id="KW-1185">Reference proteome</keyword>